<evidence type="ECO:0000256" key="5">
    <source>
        <dbReference type="ARBA" id="ARBA00024867"/>
    </source>
</evidence>
<keyword evidence="6" id="KW-0597">Phosphoprotein</keyword>
<dbReference type="CDD" id="cd18159">
    <property type="entry name" value="REC_OmpR_NsrR-like"/>
    <property type="match status" value="1"/>
</dbReference>
<dbReference type="SMART" id="SM00448">
    <property type="entry name" value="REC"/>
    <property type="match status" value="1"/>
</dbReference>
<evidence type="ECO:0000256" key="1">
    <source>
        <dbReference type="ARBA" id="ARBA00018672"/>
    </source>
</evidence>
<name>A0A395V5D6_9FIRM</name>
<organism evidence="10 11">
    <name type="scientific">Roseburia hominis</name>
    <dbReference type="NCBI Taxonomy" id="301301"/>
    <lineage>
        <taxon>Bacteria</taxon>
        <taxon>Bacillati</taxon>
        <taxon>Bacillota</taxon>
        <taxon>Clostridia</taxon>
        <taxon>Lachnospirales</taxon>
        <taxon>Lachnospiraceae</taxon>
        <taxon>Roseburia</taxon>
    </lineage>
</organism>
<proteinExistence type="predicted"/>
<accession>A0A395V5D6</accession>
<dbReference type="SUPFAM" id="SSF52172">
    <property type="entry name" value="CheY-like"/>
    <property type="match status" value="1"/>
</dbReference>
<keyword evidence="3 7" id="KW-0238">DNA-binding</keyword>
<dbReference type="InterPro" id="IPR001867">
    <property type="entry name" value="OmpR/PhoB-type_DNA-bd"/>
</dbReference>
<gene>
    <name evidence="10" type="ORF">DWX93_11860</name>
</gene>
<feature type="domain" description="Response regulatory" evidence="8">
    <location>
        <begin position="3"/>
        <end position="116"/>
    </location>
</feature>
<dbReference type="PANTHER" id="PTHR48111:SF43">
    <property type="entry name" value="STAGE 0 SPORULATION PROTEIN A HOMOLOG"/>
    <property type="match status" value="1"/>
</dbReference>
<evidence type="ECO:0000256" key="3">
    <source>
        <dbReference type="ARBA" id="ARBA00023125"/>
    </source>
</evidence>
<dbReference type="GO" id="GO:0000156">
    <property type="term" value="F:phosphorelay response regulator activity"/>
    <property type="evidence" value="ECO:0007669"/>
    <property type="project" value="TreeGrafter"/>
</dbReference>
<dbReference type="PROSITE" id="PS51755">
    <property type="entry name" value="OMPR_PHOB"/>
    <property type="match status" value="1"/>
</dbReference>
<evidence type="ECO:0000256" key="6">
    <source>
        <dbReference type="PROSITE-ProRule" id="PRU00169"/>
    </source>
</evidence>
<dbReference type="GO" id="GO:0000976">
    <property type="term" value="F:transcription cis-regulatory region binding"/>
    <property type="evidence" value="ECO:0007669"/>
    <property type="project" value="TreeGrafter"/>
</dbReference>
<dbReference type="Gene3D" id="1.10.10.10">
    <property type="entry name" value="Winged helix-like DNA-binding domain superfamily/Winged helix DNA-binding domain"/>
    <property type="match status" value="1"/>
</dbReference>
<dbReference type="InterPro" id="IPR036388">
    <property type="entry name" value="WH-like_DNA-bd_sf"/>
</dbReference>
<keyword evidence="4" id="KW-0804">Transcription</keyword>
<feature type="modified residue" description="4-aspartylphosphate" evidence="6">
    <location>
        <position position="52"/>
    </location>
</feature>
<dbReference type="PANTHER" id="PTHR48111">
    <property type="entry name" value="REGULATOR OF RPOS"/>
    <property type="match status" value="1"/>
</dbReference>
<dbReference type="AlphaFoldDB" id="A0A395V5D6"/>
<sequence length="223" mass="25191">MYRILIVEDDEIIARSLKKHLESWDYDVVCVEDFSDVMKKFAGAAPQLVLMDIKLPFYNGYHWCSRIREVSKVPVIFVSSASDNMNIVMAVNMGGDDFIAKPFDLDVLTAKIQALLRRTYDFAGQNTVLEHRGALLNLGDATLTCGETRVDLTKNELKILQVLMENKEKIVSRDTLMTKLWESDSFVDENTLSVNVGRLRKKLDAAGLPDFILTKKGIGYHIG</sequence>
<protein>
    <recommendedName>
        <fullName evidence="1">Stage 0 sporulation protein A homolog</fullName>
    </recommendedName>
</protein>
<keyword evidence="2" id="KW-0805">Transcription regulation</keyword>
<evidence type="ECO:0000313" key="11">
    <source>
        <dbReference type="Proteomes" id="UP000266172"/>
    </source>
</evidence>
<evidence type="ECO:0000259" key="8">
    <source>
        <dbReference type="PROSITE" id="PS50110"/>
    </source>
</evidence>
<dbReference type="InterPro" id="IPR039420">
    <property type="entry name" value="WalR-like"/>
</dbReference>
<dbReference type="EMBL" id="QRVL01000010">
    <property type="protein sequence ID" value="RGS38920.1"/>
    <property type="molecule type" value="Genomic_DNA"/>
</dbReference>
<dbReference type="RefSeq" id="WP_118097801.1">
    <property type="nucleotide sequence ID" value="NZ_JAQEDX010000009.1"/>
</dbReference>
<evidence type="ECO:0000256" key="7">
    <source>
        <dbReference type="PROSITE-ProRule" id="PRU01091"/>
    </source>
</evidence>
<evidence type="ECO:0000313" key="10">
    <source>
        <dbReference type="EMBL" id="RGS38920.1"/>
    </source>
</evidence>
<dbReference type="PROSITE" id="PS50110">
    <property type="entry name" value="RESPONSE_REGULATORY"/>
    <property type="match status" value="1"/>
</dbReference>
<evidence type="ECO:0000256" key="2">
    <source>
        <dbReference type="ARBA" id="ARBA00023015"/>
    </source>
</evidence>
<dbReference type="Gene3D" id="3.40.50.2300">
    <property type="match status" value="1"/>
</dbReference>
<evidence type="ECO:0000259" key="9">
    <source>
        <dbReference type="PROSITE" id="PS51755"/>
    </source>
</evidence>
<evidence type="ECO:0000256" key="4">
    <source>
        <dbReference type="ARBA" id="ARBA00023163"/>
    </source>
</evidence>
<dbReference type="Pfam" id="PF00072">
    <property type="entry name" value="Response_reg"/>
    <property type="match status" value="1"/>
</dbReference>
<dbReference type="GO" id="GO:0005829">
    <property type="term" value="C:cytosol"/>
    <property type="evidence" value="ECO:0007669"/>
    <property type="project" value="TreeGrafter"/>
</dbReference>
<dbReference type="InterPro" id="IPR001789">
    <property type="entry name" value="Sig_transdc_resp-reg_receiver"/>
</dbReference>
<feature type="domain" description="OmpR/PhoB-type" evidence="9">
    <location>
        <begin position="126"/>
        <end position="223"/>
    </location>
</feature>
<feature type="DNA-binding region" description="OmpR/PhoB-type" evidence="7">
    <location>
        <begin position="126"/>
        <end position="223"/>
    </location>
</feature>
<reference evidence="10 11" key="1">
    <citation type="submission" date="2018-08" db="EMBL/GenBank/DDBJ databases">
        <title>A genome reference for cultivated species of the human gut microbiota.</title>
        <authorList>
            <person name="Zou Y."/>
            <person name="Xue W."/>
            <person name="Luo G."/>
        </authorList>
    </citation>
    <scope>NUCLEOTIDE SEQUENCE [LARGE SCALE GENOMIC DNA]</scope>
    <source>
        <strain evidence="10 11">AF22-12AC</strain>
    </source>
</reference>
<dbReference type="Proteomes" id="UP000266172">
    <property type="component" value="Unassembled WGS sequence"/>
</dbReference>
<dbReference type="CDD" id="cd00383">
    <property type="entry name" value="trans_reg_C"/>
    <property type="match status" value="1"/>
</dbReference>
<dbReference type="SMART" id="SM00862">
    <property type="entry name" value="Trans_reg_C"/>
    <property type="match status" value="1"/>
</dbReference>
<dbReference type="GO" id="GO:0032993">
    <property type="term" value="C:protein-DNA complex"/>
    <property type="evidence" value="ECO:0007669"/>
    <property type="project" value="TreeGrafter"/>
</dbReference>
<dbReference type="Pfam" id="PF00486">
    <property type="entry name" value="Trans_reg_C"/>
    <property type="match status" value="1"/>
</dbReference>
<comment type="function">
    <text evidence="5">May play the central regulatory role in sporulation. It may be an element of the effector pathway responsible for the activation of sporulation genes in response to nutritional stress. Spo0A may act in concert with spo0H (a sigma factor) to control the expression of some genes that are critical to the sporulation process.</text>
</comment>
<dbReference type="GO" id="GO:0006355">
    <property type="term" value="P:regulation of DNA-templated transcription"/>
    <property type="evidence" value="ECO:0007669"/>
    <property type="project" value="InterPro"/>
</dbReference>
<dbReference type="InterPro" id="IPR011006">
    <property type="entry name" value="CheY-like_superfamily"/>
</dbReference>
<comment type="caution">
    <text evidence="10">The sequence shown here is derived from an EMBL/GenBank/DDBJ whole genome shotgun (WGS) entry which is preliminary data.</text>
</comment>